<reference evidence="1 2" key="1">
    <citation type="submission" date="2023-01" db="EMBL/GenBank/DDBJ databases">
        <title>Analysis of 21 Apiospora genomes using comparative genomics revels a genus with tremendous synthesis potential of carbohydrate active enzymes and secondary metabolites.</title>
        <authorList>
            <person name="Sorensen T."/>
        </authorList>
    </citation>
    <scope>NUCLEOTIDE SEQUENCE [LARGE SCALE GENOMIC DNA]</scope>
    <source>
        <strain evidence="1 2">CBS 33761</strain>
    </source>
</reference>
<protein>
    <recommendedName>
        <fullName evidence="3">Ankyrin repeat protein</fullName>
    </recommendedName>
</protein>
<dbReference type="EMBL" id="JAQQWK010000001">
    <property type="protein sequence ID" value="KAK8055829.1"/>
    <property type="molecule type" value="Genomic_DNA"/>
</dbReference>
<organism evidence="1 2">
    <name type="scientific">Apiospora rasikravindrae</name>
    <dbReference type="NCBI Taxonomy" id="990691"/>
    <lineage>
        <taxon>Eukaryota</taxon>
        <taxon>Fungi</taxon>
        <taxon>Dikarya</taxon>
        <taxon>Ascomycota</taxon>
        <taxon>Pezizomycotina</taxon>
        <taxon>Sordariomycetes</taxon>
        <taxon>Xylariomycetidae</taxon>
        <taxon>Amphisphaeriales</taxon>
        <taxon>Apiosporaceae</taxon>
        <taxon>Apiospora</taxon>
    </lineage>
</organism>
<keyword evidence="2" id="KW-1185">Reference proteome</keyword>
<gene>
    <name evidence="1" type="ORF">PG993_001056</name>
</gene>
<proteinExistence type="predicted"/>
<sequence length="204" mass="24026">MIINEADTGDLIRLSQCNRLFHGLANQRVIFRKDVELLKQISDWESIDWERLFPDDDFEEEDSDRKRPLPGNHRQFALDNYKRGLYYEERIDNAHEEARSRACPWPICTPLLFCAVAGDVEFKVIRDIVDMYVDIWPEGLDEHQGVELLTPLQLATLGRRHDVMQLLLDRGATAIADLTLTMTRWWRRLQLTWRKTMTKARTSL</sequence>
<accession>A0ABR1UAA6</accession>
<name>A0ABR1UAA6_9PEZI</name>
<comment type="caution">
    <text evidence="1">The sequence shown here is derived from an EMBL/GenBank/DDBJ whole genome shotgun (WGS) entry which is preliminary data.</text>
</comment>
<evidence type="ECO:0000313" key="2">
    <source>
        <dbReference type="Proteomes" id="UP001444661"/>
    </source>
</evidence>
<evidence type="ECO:0008006" key="3">
    <source>
        <dbReference type="Google" id="ProtNLM"/>
    </source>
</evidence>
<dbReference type="Proteomes" id="UP001444661">
    <property type="component" value="Unassembled WGS sequence"/>
</dbReference>
<evidence type="ECO:0000313" key="1">
    <source>
        <dbReference type="EMBL" id="KAK8055829.1"/>
    </source>
</evidence>